<name>A0A1T4WZ66_9BACT</name>
<dbReference type="AlphaFoldDB" id="A0A1T4WZ66"/>
<dbReference type="PROSITE" id="PS51257">
    <property type="entry name" value="PROKAR_LIPOPROTEIN"/>
    <property type="match status" value="1"/>
</dbReference>
<proteinExistence type="predicted"/>
<gene>
    <name evidence="2" type="ORF">SAMN02745704_01585</name>
</gene>
<feature type="signal peptide" evidence="1">
    <location>
        <begin position="1"/>
        <end position="17"/>
    </location>
</feature>
<protein>
    <submittedName>
        <fullName evidence="2">Uncharacterized protein</fullName>
    </submittedName>
</protein>
<evidence type="ECO:0000313" key="3">
    <source>
        <dbReference type="Proteomes" id="UP000190027"/>
    </source>
</evidence>
<evidence type="ECO:0000313" key="2">
    <source>
        <dbReference type="EMBL" id="SKA82616.1"/>
    </source>
</evidence>
<feature type="chain" id="PRO_5012052357" evidence="1">
    <location>
        <begin position="18"/>
        <end position="98"/>
    </location>
</feature>
<reference evidence="2 3" key="1">
    <citation type="submission" date="2017-02" db="EMBL/GenBank/DDBJ databases">
        <authorList>
            <person name="Peterson S.W."/>
        </authorList>
    </citation>
    <scope>NUCLEOTIDE SEQUENCE [LARGE SCALE GENOMIC DNA]</scope>
    <source>
        <strain evidence="2 3">DSM 16080</strain>
    </source>
</reference>
<organism evidence="2 3">
    <name type="scientific">Paucidesulfovibrio gracilis DSM 16080</name>
    <dbReference type="NCBI Taxonomy" id="1121449"/>
    <lineage>
        <taxon>Bacteria</taxon>
        <taxon>Pseudomonadati</taxon>
        <taxon>Thermodesulfobacteriota</taxon>
        <taxon>Desulfovibrionia</taxon>
        <taxon>Desulfovibrionales</taxon>
        <taxon>Desulfovibrionaceae</taxon>
        <taxon>Paucidesulfovibrio</taxon>
    </lineage>
</organism>
<sequence length="98" mass="10211">MKRFPLIALLLAGLFLAACSGAPTLDASSDEALNASLTAMAEELSTEKKEQLAGSMLLLGMKGAFSGKEGAAVFAEYDGWTAEELVAEGRKLAAQSKE</sequence>
<dbReference type="Proteomes" id="UP000190027">
    <property type="component" value="Unassembled WGS sequence"/>
</dbReference>
<keyword evidence="1" id="KW-0732">Signal</keyword>
<evidence type="ECO:0000256" key="1">
    <source>
        <dbReference type="SAM" id="SignalP"/>
    </source>
</evidence>
<dbReference type="EMBL" id="FUYC01000005">
    <property type="protein sequence ID" value="SKA82616.1"/>
    <property type="molecule type" value="Genomic_DNA"/>
</dbReference>
<dbReference type="RefSeq" id="WP_078717146.1">
    <property type="nucleotide sequence ID" value="NZ_FUYC01000005.1"/>
</dbReference>
<keyword evidence="3" id="KW-1185">Reference proteome</keyword>
<accession>A0A1T4WZ66</accession>